<reference evidence="4" key="1">
    <citation type="journal article" date="2021" name="IMA Fungus">
        <title>Genomic characterization of three marine fungi, including Emericellopsis atlantica sp. nov. with signatures of a generalist lifestyle and marine biomass degradation.</title>
        <authorList>
            <person name="Hagestad O.C."/>
            <person name="Hou L."/>
            <person name="Andersen J.H."/>
            <person name="Hansen E.H."/>
            <person name="Altermark B."/>
            <person name="Li C."/>
            <person name="Kuhnert E."/>
            <person name="Cox R.J."/>
            <person name="Crous P.W."/>
            <person name="Spatafora J.W."/>
            <person name="Lail K."/>
            <person name="Amirebrahimi M."/>
            <person name="Lipzen A."/>
            <person name="Pangilinan J."/>
            <person name="Andreopoulos W."/>
            <person name="Hayes R.D."/>
            <person name="Ng V."/>
            <person name="Grigoriev I.V."/>
            <person name="Jackson S.A."/>
            <person name="Sutton T.D.S."/>
            <person name="Dobson A.D.W."/>
            <person name="Rama T."/>
        </authorList>
    </citation>
    <scope>NUCLEOTIDE SEQUENCE</scope>
    <source>
        <strain evidence="4">TRa3180A</strain>
    </source>
</reference>
<feature type="region of interest" description="Disordered" evidence="2">
    <location>
        <begin position="416"/>
        <end position="442"/>
    </location>
</feature>
<feature type="compositionally biased region" description="Basic and acidic residues" evidence="2">
    <location>
        <begin position="744"/>
        <end position="755"/>
    </location>
</feature>
<evidence type="ECO:0000313" key="5">
    <source>
        <dbReference type="Proteomes" id="UP000887226"/>
    </source>
</evidence>
<feature type="domain" description="Spindle pole body-associated protein cut12" evidence="3">
    <location>
        <begin position="141"/>
        <end position="306"/>
    </location>
</feature>
<dbReference type="AlphaFoldDB" id="A0A9P8CF55"/>
<feature type="region of interest" description="Disordered" evidence="2">
    <location>
        <begin position="143"/>
        <end position="166"/>
    </location>
</feature>
<feature type="coiled-coil region" evidence="1">
    <location>
        <begin position="263"/>
        <end position="297"/>
    </location>
</feature>
<accession>A0A9P8CF55</accession>
<evidence type="ECO:0000256" key="2">
    <source>
        <dbReference type="SAM" id="MobiDB-lite"/>
    </source>
</evidence>
<gene>
    <name evidence="4" type="ORF">BJ878DRAFT_582378</name>
</gene>
<dbReference type="EMBL" id="MU253883">
    <property type="protein sequence ID" value="KAG9244799.1"/>
    <property type="molecule type" value="Genomic_DNA"/>
</dbReference>
<feature type="compositionally biased region" description="Low complexity" evidence="2">
    <location>
        <begin position="729"/>
        <end position="743"/>
    </location>
</feature>
<dbReference type="InterPro" id="IPR021589">
    <property type="entry name" value="Cut12"/>
</dbReference>
<evidence type="ECO:0000313" key="4">
    <source>
        <dbReference type="EMBL" id="KAG9244799.1"/>
    </source>
</evidence>
<name>A0A9P8CF55_9HELO</name>
<feature type="coiled-coil region" evidence="1">
    <location>
        <begin position="366"/>
        <end position="410"/>
    </location>
</feature>
<dbReference type="Pfam" id="PF11500">
    <property type="entry name" value="Cut12"/>
    <property type="match status" value="1"/>
</dbReference>
<sequence length="767" mass="86512">MFDWWLGRAGDGARAQDGSECFEAPETPAPVFVLRAVKSAVWGTPAPTEDEIYREADDQKKGDQIVKKNAKTVASKIPSPKKPSGILMTPGTVARRRKNVVFGNEVKDNEGKSAAKRAILRKDISSESSSLEPYTKTRVITSLTRTLENSRQRKTKQTSSDNDDADIPVLRPFLDVGADRDKIKHGVMAQPQRHKAASKKTNQELMHELVSGVEHDGDVTIDLNEPHSKSGKYWKSEFDTQQGLSKERMDKLIKYKQLAKSYAKQKDSEAAELSAKLEEEQCRITKMEARIAELSSRVTEDGTDKDSPELIKELARQTALAVQYRSQVEEFRAAMESDEHLASHVTKKSLPPPPADKALSDTCQELRTAKTQLKEAAALKDEMKNLRQTLATAEKNAMKLQDENTRLTRDLLHSELRLERSQEKMEKQRSSTEEHARKKDEVLRSLQKDYNDLKEQLKSQRRDSEHLLQKRHDQITALRKELALANDSELRVKELQSAFDRTVTEHEQAVAEYSNTTTDIREQERLRRASVNDSKDGTHFRRSQERLSKSRSLTRSRSVHELFQDSQIPIATSSVFRPSKSLAPLRPIHSNTPVGSPALNLDKALPALSERRHNVDSARNHPAFQKHDLVRDTPLYSRTLNPEEPNMDLSSPEPSLLDLPGHPKLERKLQNSPRPSIFNIASASPKPAMIRSHSSDKLSTQRPRGELATRQQVDMDLSRLRHAPSAGTKARPALPPERAAAAKARLEQKNAEKKKFQNSGIGKENIR</sequence>
<evidence type="ECO:0000256" key="1">
    <source>
        <dbReference type="SAM" id="Coils"/>
    </source>
</evidence>
<keyword evidence="5" id="KW-1185">Reference proteome</keyword>
<feature type="region of interest" description="Disordered" evidence="2">
    <location>
        <begin position="509"/>
        <end position="559"/>
    </location>
</feature>
<feature type="compositionally biased region" description="Basic and acidic residues" evidence="2">
    <location>
        <begin position="533"/>
        <end position="548"/>
    </location>
</feature>
<proteinExistence type="predicted"/>
<dbReference type="Proteomes" id="UP000887226">
    <property type="component" value="Unassembled WGS sequence"/>
</dbReference>
<feature type="region of interest" description="Disordered" evidence="2">
    <location>
        <begin position="684"/>
        <end position="767"/>
    </location>
</feature>
<evidence type="ECO:0000259" key="3">
    <source>
        <dbReference type="Pfam" id="PF11500"/>
    </source>
</evidence>
<comment type="caution">
    <text evidence="4">The sequence shown here is derived from an EMBL/GenBank/DDBJ whole genome shotgun (WGS) entry which is preliminary data.</text>
</comment>
<keyword evidence="1" id="KW-0175">Coiled coil</keyword>
<dbReference type="OrthoDB" id="5383703at2759"/>
<protein>
    <submittedName>
        <fullName evidence="4">Spindle pole body formation-associated protein-domain-containing protein</fullName>
    </submittedName>
</protein>
<organism evidence="4 5">
    <name type="scientific">Calycina marina</name>
    <dbReference type="NCBI Taxonomy" id="1763456"/>
    <lineage>
        <taxon>Eukaryota</taxon>
        <taxon>Fungi</taxon>
        <taxon>Dikarya</taxon>
        <taxon>Ascomycota</taxon>
        <taxon>Pezizomycotina</taxon>
        <taxon>Leotiomycetes</taxon>
        <taxon>Helotiales</taxon>
        <taxon>Pezizellaceae</taxon>
        <taxon>Calycina</taxon>
    </lineage>
</organism>